<comment type="function">
    <text evidence="10">Catalyzes the NADPH-dependent reduction of ketopantoate into pantoic acid.</text>
</comment>
<gene>
    <name evidence="13" type="ORF">AWB74_07240</name>
</gene>
<reference evidence="13" key="1">
    <citation type="submission" date="2016-01" db="EMBL/GenBank/DDBJ databases">
        <authorList>
            <person name="Peeters C."/>
        </authorList>
    </citation>
    <scope>NUCLEOTIDE SEQUENCE [LARGE SCALE GENOMIC DNA]</scope>
    <source>
        <strain evidence="13">LMG 29317</strain>
    </source>
</reference>
<evidence type="ECO:0000259" key="12">
    <source>
        <dbReference type="Pfam" id="PF08546"/>
    </source>
</evidence>
<evidence type="ECO:0000256" key="10">
    <source>
        <dbReference type="RuleBase" id="RU362068"/>
    </source>
</evidence>
<dbReference type="EC" id="1.1.1.169" evidence="3 10"/>
<dbReference type="InterPro" id="IPR013332">
    <property type="entry name" value="KPR_N"/>
</dbReference>
<protein>
    <recommendedName>
        <fullName evidence="4 10">2-dehydropantoate 2-reductase</fullName>
        <ecNumber evidence="3 10">1.1.1.169</ecNumber>
    </recommendedName>
    <alternativeName>
        <fullName evidence="8 10">Ketopantoate reductase</fullName>
    </alternativeName>
</protein>
<evidence type="ECO:0000259" key="11">
    <source>
        <dbReference type="Pfam" id="PF02558"/>
    </source>
</evidence>
<dbReference type="GO" id="GO:0008677">
    <property type="term" value="F:2-dehydropantoate 2-reductase activity"/>
    <property type="evidence" value="ECO:0007669"/>
    <property type="project" value="UniProtKB-EC"/>
</dbReference>
<dbReference type="PANTHER" id="PTHR21708">
    <property type="entry name" value="PROBABLE 2-DEHYDROPANTOATE 2-REDUCTASE"/>
    <property type="match status" value="1"/>
</dbReference>
<accession>A0A158KX27</accession>
<dbReference type="InterPro" id="IPR008927">
    <property type="entry name" value="6-PGluconate_DH-like_C_sf"/>
</dbReference>
<evidence type="ECO:0000313" key="13">
    <source>
        <dbReference type="EMBL" id="SAL85283.1"/>
    </source>
</evidence>
<dbReference type="UniPathway" id="UPA00028">
    <property type="reaction ID" value="UER00004"/>
</dbReference>
<keyword evidence="14" id="KW-1185">Reference proteome</keyword>
<comment type="catalytic activity">
    <reaction evidence="9 10">
        <text>(R)-pantoate + NADP(+) = 2-dehydropantoate + NADPH + H(+)</text>
        <dbReference type="Rhea" id="RHEA:16233"/>
        <dbReference type="ChEBI" id="CHEBI:11561"/>
        <dbReference type="ChEBI" id="CHEBI:15378"/>
        <dbReference type="ChEBI" id="CHEBI:15980"/>
        <dbReference type="ChEBI" id="CHEBI:57783"/>
        <dbReference type="ChEBI" id="CHEBI:58349"/>
        <dbReference type="EC" id="1.1.1.169"/>
    </reaction>
</comment>
<evidence type="ECO:0000256" key="9">
    <source>
        <dbReference type="ARBA" id="ARBA00048793"/>
    </source>
</evidence>
<dbReference type="InterPro" id="IPR003710">
    <property type="entry name" value="ApbA"/>
</dbReference>
<dbReference type="InterPro" id="IPR051402">
    <property type="entry name" value="KPR-Related"/>
</dbReference>
<dbReference type="AlphaFoldDB" id="A0A158KX27"/>
<evidence type="ECO:0000256" key="6">
    <source>
        <dbReference type="ARBA" id="ARBA00022857"/>
    </source>
</evidence>
<evidence type="ECO:0000256" key="4">
    <source>
        <dbReference type="ARBA" id="ARBA00019465"/>
    </source>
</evidence>
<comment type="similarity">
    <text evidence="2 10">Belongs to the ketopantoate reductase family.</text>
</comment>
<dbReference type="Gene3D" id="3.40.50.720">
    <property type="entry name" value="NAD(P)-binding Rossmann-like Domain"/>
    <property type="match status" value="1"/>
</dbReference>
<dbReference type="SUPFAM" id="SSF48179">
    <property type="entry name" value="6-phosphogluconate dehydrogenase C-terminal domain-like"/>
    <property type="match status" value="1"/>
</dbReference>
<dbReference type="GO" id="GO:0005737">
    <property type="term" value="C:cytoplasm"/>
    <property type="evidence" value="ECO:0007669"/>
    <property type="project" value="TreeGrafter"/>
</dbReference>
<dbReference type="InterPro" id="IPR013328">
    <property type="entry name" value="6PGD_dom2"/>
</dbReference>
<dbReference type="NCBIfam" id="TIGR00745">
    <property type="entry name" value="apbA_panE"/>
    <property type="match status" value="1"/>
</dbReference>
<dbReference type="Pfam" id="PF08546">
    <property type="entry name" value="ApbA_C"/>
    <property type="match status" value="1"/>
</dbReference>
<dbReference type="InterPro" id="IPR036291">
    <property type="entry name" value="NAD(P)-bd_dom_sf"/>
</dbReference>
<dbReference type="GO" id="GO:0015940">
    <property type="term" value="P:pantothenate biosynthetic process"/>
    <property type="evidence" value="ECO:0007669"/>
    <property type="project" value="UniProtKB-UniPathway"/>
</dbReference>
<evidence type="ECO:0000256" key="1">
    <source>
        <dbReference type="ARBA" id="ARBA00004994"/>
    </source>
</evidence>
<dbReference type="SUPFAM" id="SSF51735">
    <property type="entry name" value="NAD(P)-binding Rossmann-fold domains"/>
    <property type="match status" value="1"/>
</dbReference>
<keyword evidence="7 10" id="KW-0560">Oxidoreductase</keyword>
<dbReference type="OrthoDB" id="9796561at2"/>
<evidence type="ECO:0000256" key="7">
    <source>
        <dbReference type="ARBA" id="ARBA00023002"/>
    </source>
</evidence>
<keyword evidence="5 10" id="KW-0566">Pantothenate biosynthesis</keyword>
<dbReference type="Pfam" id="PF02558">
    <property type="entry name" value="ApbA"/>
    <property type="match status" value="1"/>
</dbReference>
<dbReference type="RefSeq" id="WP_061151421.1">
    <property type="nucleotide sequence ID" value="NZ_FCOM02000059.1"/>
</dbReference>
<proteinExistence type="inferred from homology"/>
<dbReference type="InterPro" id="IPR013752">
    <property type="entry name" value="KPA_reductase"/>
</dbReference>
<comment type="caution">
    <text evidence="13">The sequence shown here is derived from an EMBL/GenBank/DDBJ whole genome shotgun (WGS) entry which is preliminary data.</text>
</comment>
<evidence type="ECO:0000256" key="2">
    <source>
        <dbReference type="ARBA" id="ARBA00007870"/>
    </source>
</evidence>
<evidence type="ECO:0000313" key="14">
    <source>
        <dbReference type="Proteomes" id="UP000055019"/>
    </source>
</evidence>
<feature type="domain" description="Ketopantoate reductase C-terminal" evidence="12">
    <location>
        <begin position="180"/>
        <end position="322"/>
    </location>
</feature>
<keyword evidence="6 10" id="KW-0521">NADP</keyword>
<dbReference type="EMBL" id="FCOM02000059">
    <property type="protein sequence ID" value="SAL85283.1"/>
    <property type="molecule type" value="Genomic_DNA"/>
</dbReference>
<evidence type="ECO:0000256" key="3">
    <source>
        <dbReference type="ARBA" id="ARBA00013014"/>
    </source>
</evidence>
<evidence type="ECO:0000256" key="5">
    <source>
        <dbReference type="ARBA" id="ARBA00022655"/>
    </source>
</evidence>
<dbReference type="Gene3D" id="1.10.1040.10">
    <property type="entry name" value="N-(1-d-carboxylethyl)-l-norvaline Dehydrogenase, domain 2"/>
    <property type="match status" value="1"/>
</dbReference>
<sequence length="338" mass="36682">MEGDILIWGAGAIGGTVGAHLQKAGYDVTYVDVVEEHVDAIRNPEKGLVITGPVSILRVTGPAFTPQELNGTWKRIFLCVKSQHTEAAAKQLEPFLAKDGYVLSLQNGLCESYIATVVGAERVVGAFVNFGADWTGPGEILYGNRAAVVLGELDGSSTDRLKKLLEDMKHFEPDAIATEDIDSYLWGKLAYGSMLHAQAVGDLGIADCLARPELLPLWQQIGSEVISVAKAEGVRPKGFNGFRPEAFREGAPKSEVEETVDEMVAFNRPNAKTHSGIWRDLAIRKRKTEVDMQVGEVIRAGARHGIKTPTLAGLQKMIHEIEDGHRAMSDSNLLELLA</sequence>
<name>A0A158KX27_9BURK</name>
<dbReference type="Proteomes" id="UP000055019">
    <property type="component" value="Unassembled WGS sequence"/>
</dbReference>
<dbReference type="PANTHER" id="PTHR21708:SF26">
    <property type="entry name" value="2-DEHYDROPANTOATE 2-REDUCTASE"/>
    <property type="match status" value="1"/>
</dbReference>
<evidence type="ECO:0000256" key="8">
    <source>
        <dbReference type="ARBA" id="ARBA00032024"/>
    </source>
</evidence>
<feature type="domain" description="Ketopantoate reductase N-terminal" evidence="11">
    <location>
        <begin position="5"/>
        <end position="154"/>
    </location>
</feature>
<comment type="pathway">
    <text evidence="1 10">Cofactor biosynthesis; (R)-pantothenate biosynthesis; (R)-pantoate from 3-methyl-2-oxobutanoate: step 2/2.</text>
</comment>
<organism evidence="13 14">
    <name type="scientific">Caballeronia arvi</name>
    <dbReference type="NCBI Taxonomy" id="1777135"/>
    <lineage>
        <taxon>Bacteria</taxon>
        <taxon>Pseudomonadati</taxon>
        <taxon>Pseudomonadota</taxon>
        <taxon>Betaproteobacteria</taxon>
        <taxon>Burkholderiales</taxon>
        <taxon>Burkholderiaceae</taxon>
        <taxon>Caballeronia</taxon>
    </lineage>
</organism>